<dbReference type="SMART" id="SM00895">
    <property type="entry name" value="FCD"/>
    <property type="match status" value="1"/>
</dbReference>
<dbReference type="Proteomes" id="UP000000442">
    <property type="component" value="Chromosome"/>
</dbReference>
<dbReference type="SMART" id="SM00345">
    <property type="entry name" value="HTH_GNTR"/>
    <property type="match status" value="1"/>
</dbReference>
<evidence type="ECO:0000259" key="4">
    <source>
        <dbReference type="PROSITE" id="PS50949"/>
    </source>
</evidence>
<dbReference type="Gene3D" id="1.20.120.530">
    <property type="entry name" value="GntR ligand-binding domain-like"/>
    <property type="match status" value="1"/>
</dbReference>
<reference evidence="5 6" key="1">
    <citation type="journal article" date="2009" name="Environ. Microbiol.">
        <title>Genome sequence of Desulfobacterium autotrophicum HRM2, a marine sulfate reducer oxidizing organic carbon completely to carbon dioxide.</title>
        <authorList>
            <person name="Strittmatter A.W."/>
            <person name="Liesegang H."/>
            <person name="Rabus R."/>
            <person name="Decker I."/>
            <person name="Amann J."/>
            <person name="Andres S."/>
            <person name="Henne A."/>
            <person name="Fricke W.F."/>
            <person name="Martinez-Arias R."/>
            <person name="Bartels D."/>
            <person name="Goesmann A."/>
            <person name="Krause L."/>
            <person name="Puehler A."/>
            <person name="Klenk H.P."/>
            <person name="Richter M."/>
            <person name="Schuler M."/>
            <person name="Gloeckner F.O."/>
            <person name="Meyerdierks A."/>
            <person name="Gottschalk G."/>
            <person name="Amann R."/>
        </authorList>
    </citation>
    <scope>NUCLEOTIDE SEQUENCE [LARGE SCALE GENOMIC DNA]</scope>
    <source>
        <strain evidence="6">ATCC 43914 / DSM 3382 / HRM2</strain>
    </source>
</reference>
<dbReference type="PANTHER" id="PTHR43537:SF45">
    <property type="entry name" value="GNTR FAMILY REGULATORY PROTEIN"/>
    <property type="match status" value="1"/>
</dbReference>
<dbReference type="Pfam" id="PF00392">
    <property type="entry name" value="GntR"/>
    <property type="match status" value="1"/>
</dbReference>
<proteinExistence type="predicted"/>
<dbReference type="PANTHER" id="PTHR43537">
    <property type="entry name" value="TRANSCRIPTIONAL REGULATOR, GNTR FAMILY"/>
    <property type="match status" value="1"/>
</dbReference>
<dbReference type="InterPro" id="IPR008920">
    <property type="entry name" value="TF_FadR/GntR_C"/>
</dbReference>
<dbReference type="eggNOG" id="COG1802">
    <property type="taxonomic scope" value="Bacteria"/>
</dbReference>
<dbReference type="Pfam" id="PF07729">
    <property type="entry name" value="FCD"/>
    <property type="match status" value="1"/>
</dbReference>
<dbReference type="KEGG" id="dat:HRM2_15280"/>
<keyword evidence="1" id="KW-0805">Transcription regulation</keyword>
<name>C0Q9S3_DESAH</name>
<dbReference type="AlphaFoldDB" id="C0Q9S3"/>
<protein>
    <submittedName>
        <fullName evidence="5">Transcriptional regulator (GntR family protein)</fullName>
    </submittedName>
</protein>
<dbReference type="GO" id="GO:0003677">
    <property type="term" value="F:DNA binding"/>
    <property type="evidence" value="ECO:0007669"/>
    <property type="project" value="UniProtKB-KW"/>
</dbReference>
<feature type="domain" description="HTH gntR-type" evidence="4">
    <location>
        <begin position="4"/>
        <end position="71"/>
    </location>
</feature>
<dbReference type="PRINTS" id="PR00035">
    <property type="entry name" value="HTHGNTR"/>
</dbReference>
<keyword evidence="6" id="KW-1185">Reference proteome</keyword>
<dbReference type="OrthoDB" id="9788098at2"/>
<dbReference type="SUPFAM" id="SSF46785">
    <property type="entry name" value="Winged helix' DNA-binding domain"/>
    <property type="match status" value="1"/>
</dbReference>
<dbReference type="InterPro" id="IPR036390">
    <property type="entry name" value="WH_DNA-bd_sf"/>
</dbReference>
<evidence type="ECO:0000313" key="6">
    <source>
        <dbReference type="Proteomes" id="UP000000442"/>
    </source>
</evidence>
<evidence type="ECO:0000256" key="3">
    <source>
        <dbReference type="ARBA" id="ARBA00023163"/>
    </source>
</evidence>
<dbReference type="PROSITE" id="PS50949">
    <property type="entry name" value="HTH_GNTR"/>
    <property type="match status" value="1"/>
</dbReference>
<dbReference type="STRING" id="177437.HRM2_15280"/>
<sequence length="219" mass="25547">MAKTNLDEFAYKAILDLIFKNHFKPGEFLFETELSESLGLSRTPVRHALGQLIAEGFLDKKKKKGCFIPLATPEDARHIFYAREHIEGLAAASAARCATDEEVQYLYGLIEKENKVQNFGNHASKLLYVEINEDFHLSIARFSQNKYLEHYCRHAFCRSNVYIFFFDKYYSSLTMDSQVQEPQQHLEITAAIENRNEEKAEHLMRQHVRTTFEQLFIKL</sequence>
<organism evidence="5 6">
    <name type="scientific">Desulforapulum autotrophicum (strain ATCC 43914 / DSM 3382 / VKM B-1955 / HRM2)</name>
    <name type="common">Desulfobacterium autotrophicum</name>
    <dbReference type="NCBI Taxonomy" id="177437"/>
    <lineage>
        <taxon>Bacteria</taxon>
        <taxon>Pseudomonadati</taxon>
        <taxon>Thermodesulfobacteriota</taxon>
        <taxon>Desulfobacteria</taxon>
        <taxon>Desulfobacterales</taxon>
        <taxon>Desulfobacteraceae</taxon>
        <taxon>Desulforapulum</taxon>
    </lineage>
</organism>
<dbReference type="SUPFAM" id="SSF48008">
    <property type="entry name" value="GntR ligand-binding domain-like"/>
    <property type="match status" value="1"/>
</dbReference>
<dbReference type="InterPro" id="IPR036388">
    <property type="entry name" value="WH-like_DNA-bd_sf"/>
</dbReference>
<keyword evidence="2" id="KW-0238">DNA-binding</keyword>
<dbReference type="InterPro" id="IPR000524">
    <property type="entry name" value="Tscrpt_reg_HTH_GntR"/>
</dbReference>
<keyword evidence="3" id="KW-0804">Transcription</keyword>
<dbReference type="CDD" id="cd07377">
    <property type="entry name" value="WHTH_GntR"/>
    <property type="match status" value="1"/>
</dbReference>
<dbReference type="Gene3D" id="1.10.10.10">
    <property type="entry name" value="Winged helix-like DNA-binding domain superfamily/Winged helix DNA-binding domain"/>
    <property type="match status" value="1"/>
</dbReference>
<dbReference type="EMBL" id="CP001087">
    <property type="protein sequence ID" value="ACN14637.1"/>
    <property type="molecule type" value="Genomic_DNA"/>
</dbReference>
<accession>C0Q9S3</accession>
<dbReference type="HOGENOM" id="CLU_017584_5_0_7"/>
<dbReference type="GO" id="GO:0003700">
    <property type="term" value="F:DNA-binding transcription factor activity"/>
    <property type="evidence" value="ECO:0007669"/>
    <property type="project" value="InterPro"/>
</dbReference>
<dbReference type="RefSeq" id="WP_015903424.1">
    <property type="nucleotide sequence ID" value="NC_012108.1"/>
</dbReference>
<gene>
    <name evidence="5" type="ordered locus">HRM2_15280</name>
</gene>
<evidence type="ECO:0000256" key="1">
    <source>
        <dbReference type="ARBA" id="ARBA00023015"/>
    </source>
</evidence>
<evidence type="ECO:0000313" key="5">
    <source>
        <dbReference type="EMBL" id="ACN14637.1"/>
    </source>
</evidence>
<evidence type="ECO:0000256" key="2">
    <source>
        <dbReference type="ARBA" id="ARBA00023125"/>
    </source>
</evidence>
<dbReference type="InterPro" id="IPR011711">
    <property type="entry name" value="GntR_C"/>
</dbReference>